<organism evidence="1 2">
    <name type="scientific">Ambrosiozyma monospora</name>
    <name type="common">Yeast</name>
    <name type="synonym">Endomycopsis monosporus</name>
    <dbReference type="NCBI Taxonomy" id="43982"/>
    <lineage>
        <taxon>Eukaryota</taxon>
        <taxon>Fungi</taxon>
        <taxon>Dikarya</taxon>
        <taxon>Ascomycota</taxon>
        <taxon>Saccharomycotina</taxon>
        <taxon>Pichiomycetes</taxon>
        <taxon>Pichiales</taxon>
        <taxon>Pichiaceae</taxon>
        <taxon>Ambrosiozyma</taxon>
    </lineage>
</organism>
<dbReference type="AlphaFoldDB" id="A0A9W7DHU2"/>
<comment type="caution">
    <text evidence="1">The sequence shown here is derived from an EMBL/GenBank/DDBJ whole genome shotgun (WGS) entry which is preliminary data.</text>
</comment>
<dbReference type="EMBL" id="BSXU01000583">
    <property type="protein sequence ID" value="GMG21187.1"/>
    <property type="molecule type" value="Genomic_DNA"/>
</dbReference>
<protein>
    <submittedName>
        <fullName evidence="1">Unnamed protein product</fullName>
    </submittedName>
</protein>
<evidence type="ECO:0000313" key="2">
    <source>
        <dbReference type="Proteomes" id="UP001165063"/>
    </source>
</evidence>
<gene>
    <name evidence="1" type="ORF">Amon01_000180100</name>
</gene>
<keyword evidence="2" id="KW-1185">Reference proteome</keyword>
<reference evidence="1" key="1">
    <citation type="submission" date="2023-04" db="EMBL/GenBank/DDBJ databases">
        <title>Ambrosiozyma monospora NBRC 1965.</title>
        <authorList>
            <person name="Ichikawa N."/>
            <person name="Sato H."/>
            <person name="Tonouchi N."/>
        </authorList>
    </citation>
    <scope>NUCLEOTIDE SEQUENCE</scope>
    <source>
        <strain evidence="1">NBRC 1965</strain>
    </source>
</reference>
<name>A0A9W7DHU2_AMBMO</name>
<accession>A0A9W7DHU2</accession>
<proteinExistence type="predicted"/>
<dbReference type="Proteomes" id="UP001165063">
    <property type="component" value="Unassembled WGS sequence"/>
</dbReference>
<sequence length="75" mass="8691">MIKYSIDLVTFIENFEGAIEGCWMLETNSASGGSEVVENLTVAWNDQCLQWDRSSHFWKLRRTNFLSGKSFEPLR</sequence>
<evidence type="ECO:0000313" key="1">
    <source>
        <dbReference type="EMBL" id="GMG21187.1"/>
    </source>
</evidence>